<name>A0ABR8YBU2_9BACT</name>
<dbReference type="RefSeq" id="WP_191765056.1">
    <property type="nucleotide sequence ID" value="NZ_JACSPP010000061.1"/>
</dbReference>
<protein>
    <submittedName>
        <fullName evidence="3">Acyltransferase family protein</fullName>
    </submittedName>
</protein>
<feature type="domain" description="Acyltransferase 3" evidence="2">
    <location>
        <begin position="9"/>
        <end position="57"/>
    </location>
</feature>
<dbReference type="EMBL" id="JACSPP010000061">
    <property type="protein sequence ID" value="MBD8041642.1"/>
    <property type="molecule type" value="Genomic_DNA"/>
</dbReference>
<feature type="transmembrane region" description="Helical" evidence="1">
    <location>
        <begin position="12"/>
        <end position="31"/>
    </location>
</feature>
<dbReference type="GO" id="GO:0016746">
    <property type="term" value="F:acyltransferase activity"/>
    <property type="evidence" value="ECO:0007669"/>
    <property type="project" value="UniProtKB-KW"/>
</dbReference>
<evidence type="ECO:0000256" key="1">
    <source>
        <dbReference type="SAM" id="Phobius"/>
    </source>
</evidence>
<proteinExistence type="predicted"/>
<keyword evidence="1" id="KW-0812">Transmembrane</keyword>
<keyword evidence="3" id="KW-0808">Transferase</keyword>
<keyword evidence="4" id="KW-1185">Reference proteome</keyword>
<reference evidence="3 4" key="1">
    <citation type="submission" date="2020-08" db="EMBL/GenBank/DDBJ databases">
        <title>A Genomic Blueprint of the Chicken Gut Microbiome.</title>
        <authorList>
            <person name="Gilroy R."/>
            <person name="Ravi A."/>
            <person name="Getino M."/>
            <person name="Pursley I."/>
            <person name="Horton D.L."/>
            <person name="Alikhan N.-F."/>
            <person name="Baker D."/>
            <person name="Gharbi K."/>
            <person name="Hall N."/>
            <person name="Watson M."/>
            <person name="Adriaenssens E.M."/>
            <person name="Foster-Nyarko E."/>
            <person name="Jarju S."/>
            <person name="Secka A."/>
            <person name="Antonio M."/>
            <person name="Oren A."/>
            <person name="Chaudhuri R."/>
            <person name="La Ragione R.M."/>
            <person name="Hildebrand F."/>
            <person name="Pallen M.J."/>
        </authorList>
    </citation>
    <scope>NUCLEOTIDE SEQUENCE [LARGE SCALE GENOMIC DNA]</scope>
    <source>
        <strain evidence="3 4">Sa1CVN1</strain>
    </source>
</reference>
<feature type="transmembrane region" description="Helical" evidence="1">
    <location>
        <begin position="43"/>
        <end position="59"/>
    </location>
</feature>
<organism evidence="3 4">
    <name type="scientific">Phocaeicola intestinalis</name>
    <dbReference type="NCBI Taxonomy" id="2762212"/>
    <lineage>
        <taxon>Bacteria</taxon>
        <taxon>Pseudomonadati</taxon>
        <taxon>Bacteroidota</taxon>
        <taxon>Bacteroidia</taxon>
        <taxon>Bacteroidales</taxon>
        <taxon>Bacteroidaceae</taxon>
        <taxon>Phocaeicola</taxon>
    </lineage>
</organism>
<dbReference type="Proteomes" id="UP000620874">
    <property type="component" value="Unassembled WGS sequence"/>
</dbReference>
<dbReference type="Pfam" id="PF01757">
    <property type="entry name" value="Acyl_transf_3"/>
    <property type="match status" value="1"/>
</dbReference>
<keyword evidence="1" id="KW-1133">Transmembrane helix</keyword>
<evidence type="ECO:0000259" key="2">
    <source>
        <dbReference type="Pfam" id="PF01757"/>
    </source>
</evidence>
<keyword evidence="3" id="KW-0012">Acyltransferase</keyword>
<evidence type="ECO:0000313" key="3">
    <source>
        <dbReference type="EMBL" id="MBD8041642.1"/>
    </source>
</evidence>
<sequence>MVVPTKRNIQYDYIKGIAIFLVIYGHTISHIDIGQTSWWENPIYMFIYMFHMPLFIFSVW</sequence>
<keyword evidence="1" id="KW-0472">Membrane</keyword>
<comment type="caution">
    <text evidence="3">The sequence shown here is derived from an EMBL/GenBank/DDBJ whole genome shotgun (WGS) entry which is preliminary data.</text>
</comment>
<gene>
    <name evidence="3" type="ORF">H9625_14585</name>
</gene>
<dbReference type="InterPro" id="IPR002656">
    <property type="entry name" value="Acyl_transf_3_dom"/>
</dbReference>
<evidence type="ECO:0000313" key="4">
    <source>
        <dbReference type="Proteomes" id="UP000620874"/>
    </source>
</evidence>
<accession>A0ABR8YBU2</accession>